<protein>
    <submittedName>
        <fullName evidence="2">Uncharacterized protein</fullName>
    </submittedName>
</protein>
<reference evidence="3" key="1">
    <citation type="submission" date="2011-12" db="EMBL/GenBank/DDBJ databases">
        <authorList>
            <consortium name="The Broad Institute Genome Sequencing Platform"/>
            <person name="Russ C."/>
            <person name="Tyler B."/>
            <person name="Panabieres F."/>
            <person name="Shan W."/>
            <person name="Tripathy S."/>
            <person name="Grunwald N."/>
            <person name="Machado M."/>
            <person name="Young S.K."/>
            <person name="Zeng Q."/>
            <person name="Gargeya S."/>
            <person name="Fitzgerald M."/>
            <person name="Haas B."/>
            <person name="Abouelleil A."/>
            <person name="Alvarado L."/>
            <person name="Arachchi H.M."/>
            <person name="Berlin A."/>
            <person name="Chapman S.B."/>
            <person name="Gearin G."/>
            <person name="Goldberg J."/>
            <person name="Griggs A."/>
            <person name="Gujja S."/>
            <person name="Hansen M."/>
            <person name="Heiman D."/>
            <person name="Howarth C."/>
            <person name="Larimer J."/>
            <person name="Lui A."/>
            <person name="MacDonald P.J.P."/>
            <person name="McCowen C."/>
            <person name="Montmayeur A."/>
            <person name="Murphy C."/>
            <person name="Neiman D."/>
            <person name="Pearson M."/>
            <person name="Priest M."/>
            <person name="Roberts A."/>
            <person name="Saif S."/>
            <person name="Shea T."/>
            <person name="Sisk P."/>
            <person name="Stolte C."/>
            <person name="Sykes S."/>
            <person name="Wortman J."/>
            <person name="Nusbaum C."/>
            <person name="Birren B."/>
        </authorList>
    </citation>
    <scope>NUCLEOTIDE SEQUENCE [LARGE SCALE GENOMIC DNA]</scope>
    <source>
        <strain evidence="3">INRA-310</strain>
    </source>
</reference>
<dbReference type="AlphaFoldDB" id="W2PFC1"/>
<dbReference type="VEuPathDB" id="FungiDB:PPTG_18830"/>
<dbReference type="GeneID" id="20187669"/>
<name>W2PFC1_PHYN3</name>
<evidence type="ECO:0000313" key="2">
    <source>
        <dbReference type="EMBL" id="ETM99561.1"/>
    </source>
</evidence>
<evidence type="ECO:0000313" key="3">
    <source>
        <dbReference type="Proteomes" id="UP000018817"/>
    </source>
</evidence>
<dbReference type="Proteomes" id="UP000018817">
    <property type="component" value="Unassembled WGS sequence"/>
</dbReference>
<organism evidence="2 3">
    <name type="scientific">Phytophthora nicotianae (strain INRA-310)</name>
    <name type="common">Phytophthora parasitica</name>
    <dbReference type="NCBI Taxonomy" id="761204"/>
    <lineage>
        <taxon>Eukaryota</taxon>
        <taxon>Sar</taxon>
        <taxon>Stramenopiles</taxon>
        <taxon>Oomycota</taxon>
        <taxon>Peronosporomycetes</taxon>
        <taxon>Peronosporales</taxon>
        <taxon>Peronosporaceae</taxon>
        <taxon>Phytophthora</taxon>
    </lineage>
</organism>
<dbReference type="EMBL" id="KI669651">
    <property type="protein sequence ID" value="ETM99561.1"/>
    <property type="molecule type" value="Genomic_DNA"/>
</dbReference>
<reference evidence="2 3" key="2">
    <citation type="submission" date="2013-11" db="EMBL/GenBank/DDBJ databases">
        <title>The Genome Sequence of Phytophthora parasitica INRA-310.</title>
        <authorList>
            <consortium name="The Broad Institute Genomics Platform"/>
            <person name="Russ C."/>
            <person name="Tyler B."/>
            <person name="Panabieres F."/>
            <person name="Shan W."/>
            <person name="Tripathy S."/>
            <person name="Grunwald N."/>
            <person name="Machado M."/>
            <person name="Johnson C.S."/>
            <person name="Arredondo F."/>
            <person name="Hong C."/>
            <person name="Coffey M."/>
            <person name="Young S.K."/>
            <person name="Zeng Q."/>
            <person name="Gargeya S."/>
            <person name="Fitzgerald M."/>
            <person name="Abouelleil A."/>
            <person name="Alvarado L."/>
            <person name="Chapman S.B."/>
            <person name="Gainer-Dewar J."/>
            <person name="Goldberg J."/>
            <person name="Griggs A."/>
            <person name="Gujja S."/>
            <person name="Hansen M."/>
            <person name="Howarth C."/>
            <person name="Imamovic A."/>
            <person name="Ireland A."/>
            <person name="Larimer J."/>
            <person name="McCowan C."/>
            <person name="Murphy C."/>
            <person name="Pearson M."/>
            <person name="Poon T.W."/>
            <person name="Priest M."/>
            <person name="Roberts A."/>
            <person name="Saif S."/>
            <person name="Shea T."/>
            <person name="Sykes S."/>
            <person name="Wortman J."/>
            <person name="Nusbaum C."/>
            <person name="Birren B."/>
        </authorList>
    </citation>
    <scope>NUCLEOTIDE SEQUENCE [LARGE SCALE GENOMIC DNA]</scope>
    <source>
        <strain evidence="2 3">INRA-310</strain>
    </source>
</reference>
<accession>W2PFC1</accession>
<sequence length="58" mass="6629">MENVASGASSKTINDALTDQELPRPTPRKKSRHGRELHTPPTRQAHTRYPFFLRIDDS</sequence>
<feature type="compositionally biased region" description="Polar residues" evidence="1">
    <location>
        <begin position="1"/>
        <end position="17"/>
    </location>
</feature>
<gene>
    <name evidence="2" type="ORF">PPTG_18830</name>
</gene>
<feature type="compositionally biased region" description="Basic residues" evidence="1">
    <location>
        <begin position="26"/>
        <end position="35"/>
    </location>
</feature>
<evidence type="ECO:0000256" key="1">
    <source>
        <dbReference type="SAM" id="MobiDB-lite"/>
    </source>
</evidence>
<dbReference type="RefSeq" id="XP_008915179.1">
    <property type="nucleotide sequence ID" value="XM_008916931.1"/>
</dbReference>
<feature type="region of interest" description="Disordered" evidence="1">
    <location>
        <begin position="1"/>
        <end position="58"/>
    </location>
</feature>
<proteinExistence type="predicted"/>